<dbReference type="CDD" id="cd06170">
    <property type="entry name" value="LuxR_C_like"/>
    <property type="match status" value="1"/>
</dbReference>
<dbReference type="InterPro" id="IPR000792">
    <property type="entry name" value="Tscrpt_reg_LuxR_C"/>
</dbReference>
<organism evidence="7 8">
    <name type="scientific">Uliginosibacterium flavum</name>
    <dbReference type="NCBI Taxonomy" id="1396831"/>
    <lineage>
        <taxon>Bacteria</taxon>
        <taxon>Pseudomonadati</taxon>
        <taxon>Pseudomonadota</taxon>
        <taxon>Betaproteobacteria</taxon>
        <taxon>Rhodocyclales</taxon>
        <taxon>Zoogloeaceae</taxon>
        <taxon>Uliginosibacterium</taxon>
    </lineage>
</organism>
<dbReference type="InterPro" id="IPR011006">
    <property type="entry name" value="CheY-like_superfamily"/>
</dbReference>
<comment type="caution">
    <text evidence="7">The sequence shown here is derived from an EMBL/GenBank/DDBJ whole genome shotgun (WGS) entry which is preliminary data.</text>
</comment>
<dbReference type="SMART" id="SM00421">
    <property type="entry name" value="HTH_LUXR"/>
    <property type="match status" value="1"/>
</dbReference>
<dbReference type="Pfam" id="PF00072">
    <property type="entry name" value="Response_reg"/>
    <property type="match status" value="1"/>
</dbReference>
<dbReference type="Gene3D" id="3.40.50.2300">
    <property type="match status" value="1"/>
</dbReference>
<evidence type="ECO:0000313" key="8">
    <source>
        <dbReference type="Proteomes" id="UP001549691"/>
    </source>
</evidence>
<evidence type="ECO:0000259" key="6">
    <source>
        <dbReference type="PROSITE" id="PS50110"/>
    </source>
</evidence>
<dbReference type="RefSeq" id="WP_354599441.1">
    <property type="nucleotide sequence ID" value="NZ_JBEWZI010000002.1"/>
</dbReference>
<dbReference type="SMART" id="SM00448">
    <property type="entry name" value="REC"/>
    <property type="match status" value="1"/>
</dbReference>
<evidence type="ECO:0000256" key="2">
    <source>
        <dbReference type="ARBA" id="ARBA00023125"/>
    </source>
</evidence>
<keyword evidence="3" id="KW-0804">Transcription</keyword>
<evidence type="ECO:0000256" key="3">
    <source>
        <dbReference type="ARBA" id="ARBA00023163"/>
    </source>
</evidence>
<dbReference type="InterPro" id="IPR036388">
    <property type="entry name" value="WH-like_DNA-bd_sf"/>
</dbReference>
<dbReference type="PANTHER" id="PTHR44688:SF16">
    <property type="entry name" value="DNA-BINDING TRANSCRIPTIONAL ACTIVATOR DEVR_DOSR"/>
    <property type="match status" value="1"/>
</dbReference>
<dbReference type="InterPro" id="IPR016032">
    <property type="entry name" value="Sig_transdc_resp-reg_C-effctor"/>
</dbReference>
<dbReference type="PRINTS" id="PR00038">
    <property type="entry name" value="HTHLUXR"/>
</dbReference>
<dbReference type="InterPro" id="IPR001789">
    <property type="entry name" value="Sig_transdc_resp-reg_receiver"/>
</dbReference>
<evidence type="ECO:0000256" key="4">
    <source>
        <dbReference type="PROSITE-ProRule" id="PRU00169"/>
    </source>
</evidence>
<name>A0ABV2TGD6_9RHOO</name>
<feature type="domain" description="Response regulatory" evidence="6">
    <location>
        <begin position="11"/>
        <end position="125"/>
    </location>
</feature>
<dbReference type="PROSITE" id="PS00622">
    <property type="entry name" value="HTH_LUXR_1"/>
    <property type="match status" value="1"/>
</dbReference>
<dbReference type="SUPFAM" id="SSF52172">
    <property type="entry name" value="CheY-like"/>
    <property type="match status" value="1"/>
</dbReference>
<keyword evidence="2" id="KW-0238">DNA-binding</keyword>
<dbReference type="Proteomes" id="UP001549691">
    <property type="component" value="Unassembled WGS sequence"/>
</dbReference>
<evidence type="ECO:0000313" key="7">
    <source>
        <dbReference type="EMBL" id="MET7012979.1"/>
    </source>
</evidence>
<dbReference type="SUPFAM" id="SSF46894">
    <property type="entry name" value="C-terminal effector domain of the bipartite response regulators"/>
    <property type="match status" value="1"/>
</dbReference>
<feature type="domain" description="HTH luxR-type" evidence="5">
    <location>
        <begin position="141"/>
        <end position="206"/>
    </location>
</feature>
<dbReference type="PROSITE" id="PS50043">
    <property type="entry name" value="HTH_LUXR_2"/>
    <property type="match status" value="1"/>
</dbReference>
<dbReference type="Gene3D" id="1.10.10.10">
    <property type="entry name" value="Winged helix-like DNA-binding domain superfamily/Winged helix DNA-binding domain"/>
    <property type="match status" value="1"/>
</dbReference>
<keyword evidence="1" id="KW-0805">Transcription regulation</keyword>
<reference evidence="7 8" key="1">
    <citation type="submission" date="2024-07" db="EMBL/GenBank/DDBJ databases">
        <title>Uliginosibacterium flavum JJ3220;KACC:17644.</title>
        <authorList>
            <person name="Kim M.K."/>
        </authorList>
    </citation>
    <scope>NUCLEOTIDE SEQUENCE [LARGE SCALE GENOMIC DNA]</scope>
    <source>
        <strain evidence="7 8">KACC:17644</strain>
    </source>
</reference>
<dbReference type="Pfam" id="PF00196">
    <property type="entry name" value="GerE"/>
    <property type="match status" value="1"/>
</dbReference>
<proteinExistence type="predicted"/>
<dbReference type="EMBL" id="JBEWZI010000002">
    <property type="protein sequence ID" value="MET7012979.1"/>
    <property type="molecule type" value="Genomic_DNA"/>
</dbReference>
<evidence type="ECO:0000259" key="5">
    <source>
        <dbReference type="PROSITE" id="PS50043"/>
    </source>
</evidence>
<sequence>MTHNIHPSEQLVYIVDDDEALRDSLIWLLESTGLKSLAFESAEAFLAAYSAKMNGCLVLDIRMPGMSGLELHEKLNAMHATLPVIFITGHGDVPMAVSALKKGAVDFIEKPFNDQEMVSLIRGALAEDLKHHGARLQEADAQRRIDGLTPREREVLELIVAGRLNKQIADDLGISIKTVEVHRARVMEKMGVNSLAELVQHVMISAPKHE</sequence>
<evidence type="ECO:0000256" key="1">
    <source>
        <dbReference type="ARBA" id="ARBA00023015"/>
    </source>
</evidence>
<keyword evidence="8" id="KW-1185">Reference proteome</keyword>
<dbReference type="CDD" id="cd17537">
    <property type="entry name" value="REC_FixJ"/>
    <property type="match status" value="1"/>
</dbReference>
<accession>A0ABV2TGD6</accession>
<dbReference type="PANTHER" id="PTHR44688">
    <property type="entry name" value="DNA-BINDING TRANSCRIPTIONAL ACTIVATOR DEVR_DOSR"/>
    <property type="match status" value="1"/>
</dbReference>
<keyword evidence="4" id="KW-0597">Phosphoprotein</keyword>
<gene>
    <name evidence="7" type="ORF">ABXR19_02180</name>
</gene>
<feature type="modified residue" description="4-aspartylphosphate" evidence="4">
    <location>
        <position position="60"/>
    </location>
</feature>
<dbReference type="PROSITE" id="PS50110">
    <property type="entry name" value="RESPONSE_REGULATORY"/>
    <property type="match status" value="1"/>
</dbReference>
<protein>
    <submittedName>
        <fullName evidence="7">Response regulator transcription factor</fullName>
    </submittedName>
</protein>